<accession>A0A132MKX1</accession>
<comment type="subcellular location">
    <subcellularLocation>
        <location evidence="1">Cell membrane</location>
        <topology evidence="1">Multi-pass membrane protein</topology>
    </subcellularLocation>
</comment>
<keyword evidence="9" id="KW-1185">Reference proteome</keyword>
<dbReference type="Pfam" id="PF03994">
    <property type="entry name" value="DUF350"/>
    <property type="match status" value="1"/>
</dbReference>
<evidence type="ECO:0000256" key="4">
    <source>
        <dbReference type="ARBA" id="ARBA00022692"/>
    </source>
</evidence>
<evidence type="ECO:0000256" key="2">
    <source>
        <dbReference type="ARBA" id="ARBA00005779"/>
    </source>
</evidence>
<gene>
    <name evidence="8" type="ORF">LI90_126</name>
</gene>
<keyword evidence="4 7" id="KW-0812">Transmembrane</keyword>
<keyword evidence="5 7" id="KW-1133">Transmembrane helix</keyword>
<proteinExistence type="inferred from homology"/>
<feature type="transmembrane region" description="Helical" evidence="7">
    <location>
        <begin position="77"/>
        <end position="102"/>
    </location>
</feature>
<dbReference type="AlphaFoldDB" id="A0A132MKX1"/>
<dbReference type="InterPro" id="IPR007140">
    <property type="entry name" value="DUF350"/>
</dbReference>
<name>A0A132MKX1_9ACTN</name>
<keyword evidence="3" id="KW-1003">Cell membrane</keyword>
<evidence type="ECO:0000256" key="1">
    <source>
        <dbReference type="ARBA" id="ARBA00004651"/>
    </source>
</evidence>
<dbReference type="RefSeq" id="WP_066883267.1">
    <property type="nucleotide sequence ID" value="NZ_JYIJ01000019.1"/>
</dbReference>
<evidence type="ECO:0000256" key="5">
    <source>
        <dbReference type="ARBA" id="ARBA00022989"/>
    </source>
</evidence>
<feature type="transmembrane region" description="Helical" evidence="7">
    <location>
        <begin position="6"/>
        <end position="31"/>
    </location>
</feature>
<feature type="transmembrane region" description="Helical" evidence="7">
    <location>
        <begin position="52"/>
        <end position="71"/>
    </location>
</feature>
<dbReference type="GO" id="GO:0005886">
    <property type="term" value="C:plasma membrane"/>
    <property type="evidence" value="ECO:0007669"/>
    <property type="project" value="UniProtKB-SubCell"/>
</dbReference>
<dbReference type="EMBL" id="LAXD01000001">
    <property type="protein sequence ID" value="KWW98504.1"/>
    <property type="molecule type" value="Genomic_DNA"/>
</dbReference>
<protein>
    <recommendedName>
        <fullName evidence="10">DUF350 domain-containing protein</fullName>
    </recommendedName>
</protein>
<dbReference type="PATRIC" id="fig|1469144.10.peg.198"/>
<dbReference type="OrthoDB" id="5191770at2"/>
<sequence>MDINELFAGLASGLAFGLVGTVLLALGYLLVDLLTPGRLGQLIWTERNRNAALVLASNALGVGAIVTTAIATSHDDFVQGLISAAGYGVLGLILMVISFAVVDFLTPGRLGELCVDADPHPCAWVVAANHVAVAAIVSAAIA</sequence>
<organism evidence="8 9">
    <name type="scientific">Carbonactinospora thermoautotrophica</name>
    <dbReference type="NCBI Taxonomy" id="1469144"/>
    <lineage>
        <taxon>Bacteria</taxon>
        <taxon>Bacillati</taxon>
        <taxon>Actinomycetota</taxon>
        <taxon>Actinomycetes</taxon>
        <taxon>Kitasatosporales</taxon>
        <taxon>Carbonactinosporaceae</taxon>
        <taxon>Carbonactinospora</taxon>
    </lineage>
</organism>
<reference evidence="9" key="1">
    <citation type="submission" date="2015-04" db="EMBL/GenBank/DDBJ databases">
        <title>Physiological reanalysis, assessment of diazotrophy, and genome sequences of multiple isolates of Streptomyces thermoautotrophicus.</title>
        <authorList>
            <person name="MacKellar D.C."/>
            <person name="Lieber L."/>
            <person name="Norman J."/>
            <person name="Bolger A."/>
            <person name="Tobin C."/>
            <person name="Murray J.W."/>
            <person name="Chang R."/>
            <person name="Ford T."/>
            <person name="Nguyen P.Q."/>
            <person name="Woodward J."/>
            <person name="Permingeat H."/>
            <person name="Joshi N.S."/>
            <person name="Silver P.A."/>
            <person name="Usadel B."/>
            <person name="Rutherford A.W."/>
            <person name="Friesen M."/>
            <person name="Prell J."/>
        </authorList>
    </citation>
    <scope>NUCLEOTIDE SEQUENCE [LARGE SCALE GENOMIC DNA]</scope>
    <source>
        <strain evidence="9">H1</strain>
    </source>
</reference>
<keyword evidence="6 7" id="KW-0472">Membrane</keyword>
<evidence type="ECO:0000313" key="9">
    <source>
        <dbReference type="Proteomes" id="UP000070188"/>
    </source>
</evidence>
<dbReference type="Proteomes" id="UP000070188">
    <property type="component" value="Unassembled WGS sequence"/>
</dbReference>
<evidence type="ECO:0000256" key="7">
    <source>
        <dbReference type="SAM" id="Phobius"/>
    </source>
</evidence>
<evidence type="ECO:0008006" key="10">
    <source>
        <dbReference type="Google" id="ProtNLM"/>
    </source>
</evidence>
<dbReference type="STRING" id="1469144.LI90_126"/>
<evidence type="ECO:0000256" key="6">
    <source>
        <dbReference type="ARBA" id="ARBA00023136"/>
    </source>
</evidence>
<evidence type="ECO:0000313" key="8">
    <source>
        <dbReference type="EMBL" id="KWW98504.1"/>
    </source>
</evidence>
<comment type="similarity">
    <text evidence="2">Belongs to the UPF0719 family.</text>
</comment>
<evidence type="ECO:0000256" key="3">
    <source>
        <dbReference type="ARBA" id="ARBA00022475"/>
    </source>
</evidence>
<comment type="caution">
    <text evidence="8">The sequence shown here is derived from an EMBL/GenBank/DDBJ whole genome shotgun (WGS) entry which is preliminary data.</text>
</comment>